<dbReference type="InterPro" id="IPR014729">
    <property type="entry name" value="Rossmann-like_a/b/a_fold"/>
</dbReference>
<dbReference type="PANTHER" id="PTHR30336:SF20">
    <property type="entry name" value="DUF218 DOMAIN-CONTAINING PROTEIN"/>
    <property type="match status" value="1"/>
</dbReference>
<dbReference type="InterPro" id="IPR003848">
    <property type="entry name" value="DUF218"/>
</dbReference>
<accession>A0A4P8XME6</accession>
<evidence type="ECO:0000313" key="3">
    <source>
        <dbReference type="Proteomes" id="UP000300879"/>
    </source>
</evidence>
<dbReference type="Pfam" id="PF02698">
    <property type="entry name" value="DUF218"/>
    <property type="match status" value="1"/>
</dbReference>
<dbReference type="PANTHER" id="PTHR30336">
    <property type="entry name" value="INNER MEMBRANE PROTEIN, PROBABLE PERMEASE"/>
    <property type="match status" value="1"/>
</dbReference>
<protein>
    <recommendedName>
        <fullName evidence="1">DUF218 domain-containing protein</fullName>
    </recommendedName>
</protein>
<evidence type="ECO:0000313" key="2">
    <source>
        <dbReference type="EMBL" id="QCT02691.1"/>
    </source>
</evidence>
<feature type="domain" description="DUF218" evidence="1">
    <location>
        <begin position="35"/>
        <end position="166"/>
    </location>
</feature>
<dbReference type="CDD" id="cd06259">
    <property type="entry name" value="YdcF-like"/>
    <property type="match status" value="1"/>
</dbReference>
<sequence>MGLVVILLGVIWCGYVYTRIGQAESTLDDTVEVGIILGASMWGEKPSPGLKERLDYARTLYDQGYFEEFIVTGGLDAPEYPYTEAEGMRNDLVSQGIPEENIHLENEATSTYENLLFSRAIMEEQGWEQAVIITHDYHGARAMEIAEVLDYRNPKLAVTTSDVLPLTQQKGREILAFSKWRLDRMLLAMGWKE</sequence>
<proteinExistence type="predicted"/>
<dbReference type="InterPro" id="IPR051599">
    <property type="entry name" value="Cell_Envelope_Assoc"/>
</dbReference>
<dbReference type="AlphaFoldDB" id="A0A4P8XME6"/>
<evidence type="ECO:0000259" key="1">
    <source>
        <dbReference type="Pfam" id="PF02698"/>
    </source>
</evidence>
<gene>
    <name evidence="2" type="ORF">E6C60_1976</name>
</gene>
<dbReference type="GO" id="GO:0005886">
    <property type="term" value="C:plasma membrane"/>
    <property type="evidence" value="ECO:0007669"/>
    <property type="project" value="TreeGrafter"/>
</dbReference>
<dbReference type="KEGG" id="palo:E6C60_1976"/>
<name>A0A4P8XME6_9BACL</name>
<keyword evidence="3" id="KW-1185">Reference proteome</keyword>
<dbReference type="Gene3D" id="3.40.50.620">
    <property type="entry name" value="HUPs"/>
    <property type="match status" value="1"/>
</dbReference>
<dbReference type="Proteomes" id="UP000300879">
    <property type="component" value="Chromosome"/>
</dbReference>
<dbReference type="EMBL" id="CP040396">
    <property type="protein sequence ID" value="QCT02691.1"/>
    <property type="molecule type" value="Genomic_DNA"/>
</dbReference>
<reference evidence="2 3" key="1">
    <citation type="submission" date="2019-05" db="EMBL/GenBank/DDBJ databases">
        <authorList>
            <person name="Chen C."/>
        </authorList>
    </citation>
    <scope>NUCLEOTIDE SEQUENCE [LARGE SCALE GENOMIC DNA]</scope>
    <source>
        <strain evidence="2 3">HB172198</strain>
    </source>
</reference>
<organism evidence="2 3">
    <name type="scientific">Paenibacillus algicola</name>
    <dbReference type="NCBI Taxonomy" id="2565926"/>
    <lineage>
        <taxon>Bacteria</taxon>
        <taxon>Bacillati</taxon>
        <taxon>Bacillota</taxon>
        <taxon>Bacilli</taxon>
        <taxon>Bacillales</taxon>
        <taxon>Paenibacillaceae</taxon>
        <taxon>Paenibacillus</taxon>
    </lineage>
</organism>